<sequence>EAPGPRRGARRRARRSRRGGHR</sequence>
<protein>
    <submittedName>
        <fullName evidence="2">Uncharacterized protein</fullName>
    </submittedName>
</protein>
<evidence type="ECO:0000313" key="2">
    <source>
        <dbReference type="EMBL" id="CAA9500149.1"/>
    </source>
</evidence>
<organism evidence="2">
    <name type="scientific">uncultured Solirubrobacteraceae bacterium</name>
    <dbReference type="NCBI Taxonomy" id="1162706"/>
    <lineage>
        <taxon>Bacteria</taxon>
        <taxon>Bacillati</taxon>
        <taxon>Actinomycetota</taxon>
        <taxon>Thermoleophilia</taxon>
        <taxon>Solirubrobacterales</taxon>
        <taxon>Solirubrobacteraceae</taxon>
        <taxon>environmental samples</taxon>
    </lineage>
</organism>
<gene>
    <name evidence="2" type="ORF">AVDCRST_MAG13-2197</name>
</gene>
<accession>A0A6J4SMA6</accession>
<feature type="region of interest" description="Disordered" evidence="1">
    <location>
        <begin position="1"/>
        <end position="22"/>
    </location>
</feature>
<feature type="compositionally biased region" description="Basic residues" evidence="1">
    <location>
        <begin position="7"/>
        <end position="22"/>
    </location>
</feature>
<feature type="non-terminal residue" evidence="2">
    <location>
        <position position="1"/>
    </location>
</feature>
<dbReference type="EMBL" id="CADCVO010000353">
    <property type="protein sequence ID" value="CAA9500149.1"/>
    <property type="molecule type" value="Genomic_DNA"/>
</dbReference>
<name>A0A6J4SMA6_9ACTN</name>
<reference evidence="2" key="1">
    <citation type="submission" date="2020-02" db="EMBL/GenBank/DDBJ databases">
        <authorList>
            <person name="Meier V. D."/>
        </authorList>
    </citation>
    <scope>NUCLEOTIDE SEQUENCE</scope>
    <source>
        <strain evidence="2">AVDCRST_MAG13</strain>
    </source>
</reference>
<evidence type="ECO:0000256" key="1">
    <source>
        <dbReference type="SAM" id="MobiDB-lite"/>
    </source>
</evidence>
<dbReference type="AlphaFoldDB" id="A0A6J4SMA6"/>
<proteinExistence type="predicted"/>
<feature type="non-terminal residue" evidence="2">
    <location>
        <position position="22"/>
    </location>
</feature>